<name>A0A9X0DKX9_9HELO</name>
<evidence type="ECO:0000313" key="2">
    <source>
        <dbReference type="EMBL" id="KAJ8066844.1"/>
    </source>
</evidence>
<keyword evidence="3" id="KW-1185">Reference proteome</keyword>
<evidence type="ECO:0000313" key="3">
    <source>
        <dbReference type="Proteomes" id="UP001152300"/>
    </source>
</evidence>
<dbReference type="OrthoDB" id="3545359at2759"/>
<sequence>MYGHLSSSDFEISDTHLETKVATPKSPTRSTTPRPIVLPGVEELLSQIHESSKMPSSIPKNAPSTQDKATQTTGTQLGNPFFIPKSTHVGDGISPNYMNPDFGGRISRTPSRNPFEGNKTSGFARVRFKTLSAGGGIYEPGRDIARSFPAQNAGNLAIGPSAVHISSSKPGPDTHQMLPPPPFSSIKEATIGLGHKPTTSHEHDAHETNVNKRCVDDPEQNGRPWSSMAGILKQAAGPKPFLPATGASRTASGSKMSSPCVEYTNSRSTRPISPLIRTPIKAPKPSRRPYERHTIPDSPPTPKPRPPTPPLTPIPRLPPISQPPQSIDPFLIGRTPQSYPSSLNATPNRRMSPFQENPSQKTSVSAVLPRKRPVSPAIRPAKFIRQEKKKL</sequence>
<feature type="compositionally biased region" description="Polar residues" evidence="1">
    <location>
        <begin position="53"/>
        <end position="78"/>
    </location>
</feature>
<reference evidence="2" key="1">
    <citation type="submission" date="2022-11" db="EMBL/GenBank/DDBJ databases">
        <title>Genome Resource of Sclerotinia nivalis Strain SnTB1, a Plant Pathogen Isolated from American Ginseng.</title>
        <authorList>
            <person name="Fan S."/>
        </authorList>
    </citation>
    <scope>NUCLEOTIDE SEQUENCE</scope>
    <source>
        <strain evidence="2">SnTB1</strain>
    </source>
</reference>
<feature type="compositionally biased region" description="Pro residues" evidence="1">
    <location>
        <begin position="297"/>
        <end position="322"/>
    </location>
</feature>
<feature type="compositionally biased region" description="Polar residues" evidence="1">
    <location>
        <begin position="1"/>
        <end position="10"/>
    </location>
</feature>
<accession>A0A9X0DKX9</accession>
<feature type="region of interest" description="Disordered" evidence="1">
    <location>
        <begin position="1"/>
        <end position="36"/>
    </location>
</feature>
<feature type="compositionally biased region" description="Polar residues" evidence="1">
    <location>
        <begin position="335"/>
        <end position="365"/>
    </location>
</feature>
<gene>
    <name evidence="2" type="ORF">OCU04_004226</name>
</gene>
<protein>
    <submittedName>
        <fullName evidence="2">Uncharacterized protein</fullName>
    </submittedName>
</protein>
<dbReference type="AlphaFoldDB" id="A0A9X0DKX9"/>
<feature type="region of interest" description="Disordered" evidence="1">
    <location>
        <begin position="237"/>
        <end position="380"/>
    </location>
</feature>
<proteinExistence type="predicted"/>
<dbReference type="Proteomes" id="UP001152300">
    <property type="component" value="Unassembled WGS sequence"/>
</dbReference>
<comment type="caution">
    <text evidence="2">The sequence shown here is derived from an EMBL/GenBank/DDBJ whole genome shotgun (WGS) entry which is preliminary data.</text>
</comment>
<evidence type="ECO:0000256" key="1">
    <source>
        <dbReference type="SAM" id="MobiDB-lite"/>
    </source>
</evidence>
<feature type="compositionally biased region" description="Polar residues" evidence="1">
    <location>
        <begin position="247"/>
        <end position="271"/>
    </location>
</feature>
<organism evidence="2 3">
    <name type="scientific">Sclerotinia nivalis</name>
    <dbReference type="NCBI Taxonomy" id="352851"/>
    <lineage>
        <taxon>Eukaryota</taxon>
        <taxon>Fungi</taxon>
        <taxon>Dikarya</taxon>
        <taxon>Ascomycota</taxon>
        <taxon>Pezizomycotina</taxon>
        <taxon>Leotiomycetes</taxon>
        <taxon>Helotiales</taxon>
        <taxon>Sclerotiniaceae</taxon>
        <taxon>Sclerotinia</taxon>
    </lineage>
</organism>
<feature type="region of interest" description="Disordered" evidence="1">
    <location>
        <begin position="50"/>
        <end position="80"/>
    </location>
</feature>
<feature type="compositionally biased region" description="Low complexity" evidence="1">
    <location>
        <begin position="23"/>
        <end position="35"/>
    </location>
</feature>
<dbReference type="EMBL" id="JAPEIS010000004">
    <property type="protein sequence ID" value="KAJ8066844.1"/>
    <property type="molecule type" value="Genomic_DNA"/>
</dbReference>